<dbReference type="InterPro" id="IPR018365">
    <property type="entry name" value="Cell_cycle_FtsW-rel_CS"/>
</dbReference>
<comment type="caution">
    <text evidence="7">The sequence shown here is derived from an EMBL/GenBank/DDBJ whole genome shotgun (WGS) entry which is preliminary data.</text>
</comment>
<dbReference type="GO" id="GO:0005886">
    <property type="term" value="C:plasma membrane"/>
    <property type="evidence" value="ECO:0007669"/>
    <property type="project" value="TreeGrafter"/>
</dbReference>
<sequence length="343" mass="39782">MNLIIPSIFLAFFGLFNLFGLDQGLFFRQLIYCFMGFAAFFLIKSIGRHFFQTNSKVLYWLFIAILVITYIIGVEVKGSRRWLDFYFFRFQASEFFKPFFVLFLSHYLESEDVFKNNANLFLKSFLYFLVPFFIIFKQPDLGNAFTFFVIYLIVVFFSNIPKKYLTYFFALIAFFLPLGWFVLKDYQQARILSFFNPQLDTQGTAYNMIQSIITIGSGKFLGRGLGLATQSRLYFLPENTTDFAYASLVEQFGFFGGLMVIFFYSLLIYHVAKRTIKFYFEKREGNKSKFLFCLGFLTYLIFQVFVNVGMNMGLLPVAGVALPFISYGGSSVLALLIGFALLP</sequence>
<dbReference type="PATRIC" id="fig|1618486.3.peg.98"/>
<evidence type="ECO:0000256" key="5">
    <source>
        <dbReference type="ARBA" id="ARBA00023136"/>
    </source>
</evidence>
<reference evidence="7 8" key="1">
    <citation type="journal article" date="2015" name="Nature">
        <title>rRNA introns, odd ribosomes, and small enigmatic genomes across a large radiation of phyla.</title>
        <authorList>
            <person name="Brown C.T."/>
            <person name="Hug L.A."/>
            <person name="Thomas B.C."/>
            <person name="Sharon I."/>
            <person name="Castelle C.J."/>
            <person name="Singh A."/>
            <person name="Wilkins M.J."/>
            <person name="Williams K.H."/>
            <person name="Banfield J.F."/>
        </authorList>
    </citation>
    <scope>NUCLEOTIDE SEQUENCE [LARGE SCALE GENOMIC DNA]</scope>
</reference>
<dbReference type="EMBL" id="LBSV01000002">
    <property type="protein sequence ID" value="KKQ26478.1"/>
    <property type="molecule type" value="Genomic_DNA"/>
</dbReference>
<protein>
    <submittedName>
        <fullName evidence="7">Rod shape-determining protein RodA</fullName>
    </submittedName>
</protein>
<feature type="transmembrane region" description="Helical" evidence="6">
    <location>
        <begin position="30"/>
        <end position="51"/>
    </location>
</feature>
<evidence type="ECO:0000256" key="1">
    <source>
        <dbReference type="ARBA" id="ARBA00004141"/>
    </source>
</evidence>
<feature type="transmembrane region" description="Helical" evidence="6">
    <location>
        <begin position="243"/>
        <end position="269"/>
    </location>
</feature>
<evidence type="ECO:0000256" key="6">
    <source>
        <dbReference type="SAM" id="Phobius"/>
    </source>
</evidence>
<feature type="transmembrane region" description="Helical" evidence="6">
    <location>
        <begin position="6"/>
        <end position="23"/>
    </location>
</feature>
<keyword evidence="2 6" id="KW-0812">Transmembrane</keyword>
<evidence type="ECO:0000256" key="3">
    <source>
        <dbReference type="ARBA" id="ARBA00022960"/>
    </source>
</evidence>
<dbReference type="GO" id="GO:0015648">
    <property type="term" value="F:lipid-linked peptidoglycan transporter activity"/>
    <property type="evidence" value="ECO:0007669"/>
    <property type="project" value="TreeGrafter"/>
</dbReference>
<keyword evidence="5 6" id="KW-0472">Membrane</keyword>
<keyword evidence="4 6" id="KW-1133">Transmembrane helix</keyword>
<dbReference type="GO" id="GO:0051301">
    <property type="term" value="P:cell division"/>
    <property type="evidence" value="ECO:0007669"/>
    <property type="project" value="InterPro"/>
</dbReference>
<gene>
    <name evidence="7" type="ORF">US40_C0002G0012</name>
</gene>
<evidence type="ECO:0000256" key="2">
    <source>
        <dbReference type="ARBA" id="ARBA00022692"/>
    </source>
</evidence>
<feature type="transmembrane region" description="Helical" evidence="6">
    <location>
        <begin position="57"/>
        <end position="74"/>
    </location>
</feature>
<feature type="transmembrane region" description="Helical" evidence="6">
    <location>
        <begin position="290"/>
        <end position="308"/>
    </location>
</feature>
<comment type="subcellular location">
    <subcellularLocation>
        <location evidence="1">Membrane</location>
        <topology evidence="1">Multi-pass membrane protein</topology>
    </subcellularLocation>
</comment>
<accession>A0A0G0G5T8</accession>
<dbReference type="Proteomes" id="UP000034917">
    <property type="component" value="Unassembled WGS sequence"/>
</dbReference>
<feature type="transmembrane region" description="Helical" evidence="6">
    <location>
        <begin position="120"/>
        <end position="136"/>
    </location>
</feature>
<proteinExistence type="predicted"/>
<evidence type="ECO:0000313" key="7">
    <source>
        <dbReference type="EMBL" id="KKQ26478.1"/>
    </source>
</evidence>
<dbReference type="GO" id="GO:0032153">
    <property type="term" value="C:cell division site"/>
    <property type="evidence" value="ECO:0007669"/>
    <property type="project" value="TreeGrafter"/>
</dbReference>
<feature type="transmembrane region" description="Helical" evidence="6">
    <location>
        <begin position="204"/>
        <end position="223"/>
    </location>
</feature>
<dbReference type="GO" id="GO:0008360">
    <property type="term" value="P:regulation of cell shape"/>
    <property type="evidence" value="ECO:0007669"/>
    <property type="project" value="UniProtKB-KW"/>
</dbReference>
<name>A0A0G0G5T8_9BACT</name>
<dbReference type="InterPro" id="IPR001182">
    <property type="entry name" value="FtsW/RodA"/>
</dbReference>
<dbReference type="PANTHER" id="PTHR30474">
    <property type="entry name" value="CELL CYCLE PROTEIN"/>
    <property type="match status" value="1"/>
</dbReference>
<feature type="transmembrane region" description="Helical" evidence="6">
    <location>
        <begin position="320"/>
        <end position="342"/>
    </location>
</feature>
<dbReference type="AlphaFoldDB" id="A0A0G0G5T8"/>
<evidence type="ECO:0000313" key="8">
    <source>
        <dbReference type="Proteomes" id="UP000034917"/>
    </source>
</evidence>
<feature type="transmembrane region" description="Helical" evidence="6">
    <location>
        <begin position="164"/>
        <end position="183"/>
    </location>
</feature>
<keyword evidence="3" id="KW-0133">Cell shape</keyword>
<feature type="transmembrane region" description="Helical" evidence="6">
    <location>
        <begin position="86"/>
        <end position="108"/>
    </location>
</feature>
<organism evidence="7 8">
    <name type="scientific">Candidatus Roizmanbacteria bacterium GW2011_GWC2_37_13</name>
    <dbReference type="NCBI Taxonomy" id="1618486"/>
    <lineage>
        <taxon>Bacteria</taxon>
        <taxon>Candidatus Roizmaniibacteriota</taxon>
    </lineage>
</organism>
<dbReference type="Pfam" id="PF01098">
    <property type="entry name" value="FTSW_RODA_SPOVE"/>
    <property type="match status" value="1"/>
</dbReference>
<feature type="transmembrane region" description="Helical" evidence="6">
    <location>
        <begin position="141"/>
        <end position="158"/>
    </location>
</feature>
<dbReference type="PANTHER" id="PTHR30474:SF1">
    <property type="entry name" value="PEPTIDOGLYCAN GLYCOSYLTRANSFERASE MRDB"/>
    <property type="match status" value="1"/>
</dbReference>
<evidence type="ECO:0000256" key="4">
    <source>
        <dbReference type="ARBA" id="ARBA00022989"/>
    </source>
</evidence>
<dbReference type="PROSITE" id="PS00428">
    <property type="entry name" value="FTSW_RODA_SPOVE"/>
    <property type="match status" value="1"/>
</dbReference>